<comment type="catalytic activity">
    <reaction evidence="3 4 5">
        <text>an acyl phosphate + H2O = a carboxylate + phosphate + H(+)</text>
        <dbReference type="Rhea" id="RHEA:14965"/>
        <dbReference type="ChEBI" id="CHEBI:15377"/>
        <dbReference type="ChEBI" id="CHEBI:15378"/>
        <dbReference type="ChEBI" id="CHEBI:29067"/>
        <dbReference type="ChEBI" id="CHEBI:43474"/>
        <dbReference type="ChEBI" id="CHEBI:59918"/>
        <dbReference type="EC" id="3.6.1.7"/>
    </reaction>
</comment>
<dbReference type="eggNOG" id="COG1254">
    <property type="taxonomic scope" value="Bacteria"/>
</dbReference>
<dbReference type="PANTHER" id="PTHR47268">
    <property type="entry name" value="ACYLPHOSPHATASE"/>
    <property type="match status" value="1"/>
</dbReference>
<feature type="active site" evidence="4">
    <location>
        <position position="39"/>
    </location>
</feature>
<dbReference type="EC" id="3.6.1.7" evidence="2 4"/>
<dbReference type="EMBL" id="CP000859">
    <property type="protein sequence ID" value="ABW67520.1"/>
    <property type="molecule type" value="Genomic_DNA"/>
</dbReference>
<dbReference type="Gene3D" id="3.30.70.100">
    <property type="match status" value="1"/>
</dbReference>
<feature type="active site" evidence="4">
    <location>
        <position position="21"/>
    </location>
</feature>
<organism evidence="8 9">
    <name type="scientific">Desulfosudis oleivorans (strain DSM 6200 / JCM 39069 / Hxd3)</name>
    <name type="common">Desulfococcus oleovorans</name>
    <dbReference type="NCBI Taxonomy" id="96561"/>
    <lineage>
        <taxon>Bacteria</taxon>
        <taxon>Pseudomonadati</taxon>
        <taxon>Thermodesulfobacteriota</taxon>
        <taxon>Desulfobacteria</taxon>
        <taxon>Desulfobacterales</taxon>
        <taxon>Desulfosudaceae</taxon>
        <taxon>Desulfosudis</taxon>
    </lineage>
</organism>
<evidence type="ECO:0000256" key="1">
    <source>
        <dbReference type="ARBA" id="ARBA00005614"/>
    </source>
</evidence>
<dbReference type="PRINTS" id="PR00112">
    <property type="entry name" value="ACYLPHPHTASE"/>
</dbReference>
<dbReference type="HOGENOM" id="CLU_141932_3_2_7"/>
<evidence type="ECO:0000313" key="9">
    <source>
        <dbReference type="Proteomes" id="UP000008561"/>
    </source>
</evidence>
<evidence type="ECO:0000256" key="3">
    <source>
        <dbReference type="ARBA" id="ARBA00047645"/>
    </source>
</evidence>
<dbReference type="PANTHER" id="PTHR47268:SF4">
    <property type="entry name" value="ACYLPHOSPHATASE"/>
    <property type="match status" value="1"/>
</dbReference>
<dbReference type="InterPro" id="IPR020456">
    <property type="entry name" value="Acylphosphatase"/>
</dbReference>
<evidence type="ECO:0000256" key="6">
    <source>
        <dbReference type="RuleBase" id="RU004168"/>
    </source>
</evidence>
<dbReference type="RefSeq" id="WP_012175136.1">
    <property type="nucleotide sequence ID" value="NC_009943.1"/>
</dbReference>
<dbReference type="Proteomes" id="UP000008561">
    <property type="component" value="Chromosome"/>
</dbReference>
<gene>
    <name evidence="8" type="ordered locus">Dole_1716</name>
</gene>
<dbReference type="STRING" id="96561.Dole_1716"/>
<dbReference type="Pfam" id="PF00708">
    <property type="entry name" value="Acylphosphatase"/>
    <property type="match status" value="1"/>
</dbReference>
<dbReference type="InterPro" id="IPR017968">
    <property type="entry name" value="Acylphosphatase_CS"/>
</dbReference>
<dbReference type="PROSITE" id="PS00151">
    <property type="entry name" value="ACYLPHOSPHATASE_2"/>
    <property type="match status" value="1"/>
</dbReference>
<reference evidence="8 9" key="1">
    <citation type="submission" date="2007-10" db="EMBL/GenBank/DDBJ databases">
        <title>Complete sequence of Desulfococcus oleovorans Hxd3.</title>
        <authorList>
            <consortium name="US DOE Joint Genome Institute"/>
            <person name="Copeland A."/>
            <person name="Lucas S."/>
            <person name="Lapidus A."/>
            <person name="Barry K."/>
            <person name="Glavina del Rio T."/>
            <person name="Dalin E."/>
            <person name="Tice H."/>
            <person name="Pitluck S."/>
            <person name="Kiss H."/>
            <person name="Brettin T."/>
            <person name="Bruce D."/>
            <person name="Detter J.C."/>
            <person name="Han C."/>
            <person name="Schmutz J."/>
            <person name="Larimer F."/>
            <person name="Land M."/>
            <person name="Hauser L."/>
            <person name="Kyrpides N."/>
            <person name="Kim E."/>
            <person name="Wawrik B."/>
            <person name="Richardson P."/>
        </authorList>
    </citation>
    <scope>NUCLEOTIDE SEQUENCE [LARGE SCALE GENOMIC DNA]</scope>
    <source>
        <strain evidence="9">DSM 6200 / JCM 39069 / Hxd3</strain>
    </source>
</reference>
<keyword evidence="9" id="KW-1185">Reference proteome</keyword>
<evidence type="ECO:0000256" key="4">
    <source>
        <dbReference type="PROSITE-ProRule" id="PRU00520"/>
    </source>
</evidence>
<proteinExistence type="inferred from homology"/>
<dbReference type="PROSITE" id="PS51160">
    <property type="entry name" value="ACYLPHOSPHATASE_3"/>
    <property type="match status" value="1"/>
</dbReference>
<accession>A9A0M0</accession>
<dbReference type="OrthoDB" id="5295388at2"/>
<dbReference type="KEGG" id="dol:Dole_1716"/>
<protein>
    <recommendedName>
        <fullName evidence="2 4">Acylphosphatase</fullName>
        <ecNumber evidence="2 4">3.6.1.7</ecNumber>
    </recommendedName>
</protein>
<dbReference type="AlphaFoldDB" id="A9A0M0"/>
<name>A9A0M0_DESOH</name>
<sequence>MEEKVRVHAIIQGRVQGVFFRKETQHQATARHLTGWVKNRADGSVEAVFEGRRKDVEAVVRWCEQGPPAADVVRVEAVEQPYTGEFGAFLVTY</sequence>
<keyword evidence="4 5" id="KW-0378">Hydrolase</keyword>
<dbReference type="GO" id="GO:0003998">
    <property type="term" value="F:acylphosphatase activity"/>
    <property type="evidence" value="ECO:0007669"/>
    <property type="project" value="UniProtKB-EC"/>
</dbReference>
<evidence type="ECO:0000259" key="7">
    <source>
        <dbReference type="PROSITE" id="PS51160"/>
    </source>
</evidence>
<dbReference type="PROSITE" id="PS00150">
    <property type="entry name" value="ACYLPHOSPHATASE_1"/>
    <property type="match status" value="1"/>
</dbReference>
<evidence type="ECO:0000313" key="8">
    <source>
        <dbReference type="EMBL" id="ABW67520.1"/>
    </source>
</evidence>
<dbReference type="InterPro" id="IPR036046">
    <property type="entry name" value="Acylphosphatase-like_dom_sf"/>
</dbReference>
<evidence type="ECO:0000256" key="5">
    <source>
        <dbReference type="RuleBase" id="RU000553"/>
    </source>
</evidence>
<dbReference type="SUPFAM" id="SSF54975">
    <property type="entry name" value="Acylphosphatase/BLUF domain-like"/>
    <property type="match status" value="1"/>
</dbReference>
<feature type="domain" description="Acylphosphatase-like" evidence="7">
    <location>
        <begin position="6"/>
        <end position="93"/>
    </location>
</feature>
<comment type="similarity">
    <text evidence="1 6">Belongs to the acylphosphatase family.</text>
</comment>
<evidence type="ECO:0000256" key="2">
    <source>
        <dbReference type="ARBA" id="ARBA00012150"/>
    </source>
</evidence>
<dbReference type="InterPro" id="IPR001792">
    <property type="entry name" value="Acylphosphatase-like_dom"/>
</dbReference>